<gene>
    <name evidence="2" type="primary">ga14323</name>
    <name evidence="2" type="ORF">PR202_ga14323</name>
</gene>
<protein>
    <submittedName>
        <fullName evidence="2">Uncharacterized protein</fullName>
    </submittedName>
</protein>
<dbReference type="EMBL" id="BQKI01000007">
    <property type="protein sequence ID" value="GJM97399.1"/>
    <property type="molecule type" value="Genomic_DNA"/>
</dbReference>
<keyword evidence="3" id="KW-1185">Reference proteome</keyword>
<reference evidence="2" key="1">
    <citation type="journal article" date="2018" name="DNA Res.">
        <title>Multiple hybrid de novo genome assembly of finger millet, an orphan allotetraploid crop.</title>
        <authorList>
            <person name="Hatakeyama M."/>
            <person name="Aluri S."/>
            <person name="Balachadran M.T."/>
            <person name="Sivarajan S.R."/>
            <person name="Patrignani A."/>
            <person name="Gruter S."/>
            <person name="Poveda L."/>
            <person name="Shimizu-Inatsugi R."/>
            <person name="Baeten J."/>
            <person name="Francoijs K.J."/>
            <person name="Nataraja K.N."/>
            <person name="Reddy Y.A.N."/>
            <person name="Phadnis S."/>
            <person name="Ravikumar R.L."/>
            <person name="Schlapbach R."/>
            <person name="Sreeman S.M."/>
            <person name="Shimizu K.K."/>
        </authorList>
    </citation>
    <scope>NUCLEOTIDE SEQUENCE</scope>
</reference>
<feature type="compositionally biased region" description="Low complexity" evidence="1">
    <location>
        <begin position="194"/>
        <end position="206"/>
    </location>
</feature>
<evidence type="ECO:0000256" key="1">
    <source>
        <dbReference type="SAM" id="MobiDB-lite"/>
    </source>
</evidence>
<feature type="region of interest" description="Disordered" evidence="1">
    <location>
        <begin position="194"/>
        <end position="222"/>
    </location>
</feature>
<proteinExistence type="predicted"/>
<organism evidence="2 3">
    <name type="scientific">Eleusine coracana subsp. coracana</name>
    <dbReference type="NCBI Taxonomy" id="191504"/>
    <lineage>
        <taxon>Eukaryota</taxon>
        <taxon>Viridiplantae</taxon>
        <taxon>Streptophyta</taxon>
        <taxon>Embryophyta</taxon>
        <taxon>Tracheophyta</taxon>
        <taxon>Spermatophyta</taxon>
        <taxon>Magnoliopsida</taxon>
        <taxon>Liliopsida</taxon>
        <taxon>Poales</taxon>
        <taxon>Poaceae</taxon>
        <taxon>PACMAD clade</taxon>
        <taxon>Chloridoideae</taxon>
        <taxon>Cynodonteae</taxon>
        <taxon>Eleusininae</taxon>
        <taxon>Eleusine</taxon>
    </lineage>
</organism>
<sequence length="281" mass="30428">MVGQGHVRCASVSCHYSSSRQPAVVVMVMQVEEQLAALRSWTSNPGQNPLSLAHVRALLCLLDDLLLLLTPHNSSSQSSESNCLLDGFLVLADAFGSFLAALLALRQYAADLRAAVRRRDPAKVASAARRQRQVGKELQQLSAATSSTRARMSDNEVVRTTVAQAINDTAVASASVFLQLGALADKAASLAIMSSPTPASSSSSSTSKKKKHIVLTSSSKTKQQQQQQQQALLCDDEQRQSLEKLQELDHCIGELESETEKVFRSLVQIRVSMLNIHTPSF</sequence>
<reference evidence="2" key="2">
    <citation type="submission" date="2021-12" db="EMBL/GenBank/DDBJ databases">
        <title>Resequencing data analysis of finger millet.</title>
        <authorList>
            <person name="Hatakeyama M."/>
            <person name="Aluri S."/>
            <person name="Balachadran M.T."/>
            <person name="Sivarajan S.R."/>
            <person name="Poveda L."/>
            <person name="Shimizu-Inatsugi R."/>
            <person name="Schlapbach R."/>
            <person name="Sreeman S.M."/>
            <person name="Shimizu K.K."/>
        </authorList>
    </citation>
    <scope>NUCLEOTIDE SEQUENCE</scope>
</reference>
<dbReference type="GO" id="GO:0048364">
    <property type="term" value="P:root development"/>
    <property type="evidence" value="ECO:0007669"/>
    <property type="project" value="InterPro"/>
</dbReference>
<comment type="caution">
    <text evidence="2">The sequence shown here is derived from an EMBL/GenBank/DDBJ whole genome shotgun (WGS) entry which is preliminary data.</text>
</comment>
<evidence type="ECO:0000313" key="2">
    <source>
        <dbReference type="EMBL" id="GJM97399.1"/>
    </source>
</evidence>
<dbReference type="GO" id="GO:0048367">
    <property type="term" value="P:shoot system development"/>
    <property type="evidence" value="ECO:0007669"/>
    <property type="project" value="InterPro"/>
</dbReference>
<dbReference type="InterPro" id="IPR004320">
    <property type="entry name" value="BPS1_pln"/>
</dbReference>
<name>A0AAV5CH75_ELECO</name>
<dbReference type="AlphaFoldDB" id="A0AAV5CH75"/>
<dbReference type="PANTHER" id="PTHR33070:SF55">
    <property type="entry name" value="OS06G0725800 PROTEIN"/>
    <property type="match status" value="1"/>
</dbReference>
<dbReference type="Proteomes" id="UP001054889">
    <property type="component" value="Unassembled WGS sequence"/>
</dbReference>
<dbReference type="PANTHER" id="PTHR33070">
    <property type="entry name" value="OS06G0725500 PROTEIN"/>
    <property type="match status" value="1"/>
</dbReference>
<evidence type="ECO:0000313" key="3">
    <source>
        <dbReference type="Proteomes" id="UP001054889"/>
    </source>
</evidence>
<accession>A0AAV5CH75</accession>
<dbReference type="Pfam" id="PF03087">
    <property type="entry name" value="BPS1"/>
    <property type="match status" value="1"/>
</dbReference>